<comment type="caution">
    <text evidence="6">The sequence shown here is derived from an EMBL/GenBank/DDBJ whole genome shotgun (WGS) entry which is preliminary data.</text>
</comment>
<feature type="transmembrane region" description="Helical" evidence="4">
    <location>
        <begin position="131"/>
        <end position="150"/>
    </location>
</feature>
<evidence type="ECO:0000256" key="3">
    <source>
        <dbReference type="ARBA" id="ARBA00023136"/>
    </source>
</evidence>
<feature type="transmembrane region" description="Helical" evidence="4">
    <location>
        <begin position="235"/>
        <end position="253"/>
    </location>
</feature>
<dbReference type="PANTHER" id="PTHR23521">
    <property type="entry name" value="TRANSPORTER MFS SUPERFAMILY"/>
    <property type="match status" value="1"/>
</dbReference>
<evidence type="ECO:0000256" key="2">
    <source>
        <dbReference type="ARBA" id="ARBA00022989"/>
    </source>
</evidence>
<proteinExistence type="predicted"/>
<evidence type="ECO:0000313" key="7">
    <source>
        <dbReference type="Proteomes" id="UP001589814"/>
    </source>
</evidence>
<dbReference type="InterPro" id="IPR047200">
    <property type="entry name" value="MFS_YcaD-like"/>
</dbReference>
<evidence type="ECO:0000256" key="4">
    <source>
        <dbReference type="SAM" id="Phobius"/>
    </source>
</evidence>
<feature type="transmembrane region" description="Helical" evidence="4">
    <location>
        <begin position="294"/>
        <end position="313"/>
    </location>
</feature>
<keyword evidence="2 4" id="KW-1133">Transmembrane helix</keyword>
<feature type="transmembrane region" description="Helical" evidence="4">
    <location>
        <begin position="193"/>
        <end position="215"/>
    </location>
</feature>
<dbReference type="InterPro" id="IPR036259">
    <property type="entry name" value="MFS_trans_sf"/>
</dbReference>
<dbReference type="Proteomes" id="UP001589814">
    <property type="component" value="Unassembled WGS sequence"/>
</dbReference>
<feature type="transmembrane region" description="Helical" evidence="4">
    <location>
        <begin position="156"/>
        <end position="173"/>
    </location>
</feature>
<dbReference type="CDD" id="cd17477">
    <property type="entry name" value="MFS_YcaD_like"/>
    <property type="match status" value="1"/>
</dbReference>
<feature type="transmembrane region" description="Helical" evidence="4">
    <location>
        <begin position="265"/>
        <end position="282"/>
    </location>
</feature>
<sequence>MGALLRPVRALLATVALMLLGNGLLNTLLSLRGLDEGFSTAILGMVLSGYFIGFIGGTWVSGRLIRRMGHIRTFTFCASVCASAALLHVLLVNPWVWLVLRIIYGLAFITVMTVIESWLNSSAAAHIRGRVFALYMAVNLGMLALAQQVLRLSTPEGFLLFALSAIFICWAMLPMSMTRKRQPELPERPRSSLVALLGFAPLAVAAAFMSGLAMGAFWSLAPVYARQLGWDTGDIALLMSFSIVGGALLQVPIGRFSDKRDRARVMTWVVIIAAAVAALMPFTSLVPGAWQREALLALFFLWGGLSFSIYPLAVAQLIDQLNPDEIVAGSADMLVMQGAGSALAPLIAGTAMSFLGPQAMPLYVALVLALLGVFALYRRRRVSTLVAGETAHFEPMSQTSPQVFDMFHDSAQPDLFADPDFYDYEEQNRIRERVNGTG</sequence>
<protein>
    <submittedName>
        <fullName evidence="6">MFS transporter</fullName>
    </submittedName>
</protein>
<keyword evidence="3 4" id="KW-0472">Membrane</keyword>
<evidence type="ECO:0000313" key="6">
    <source>
        <dbReference type="EMBL" id="MFC0267080.1"/>
    </source>
</evidence>
<reference evidence="6 7" key="1">
    <citation type="submission" date="2024-09" db="EMBL/GenBank/DDBJ databases">
        <authorList>
            <person name="Sun Q."/>
            <person name="Mori K."/>
        </authorList>
    </citation>
    <scope>NUCLEOTIDE SEQUENCE [LARGE SCALE GENOMIC DNA]</scope>
    <source>
        <strain evidence="6 7">CCM 7415</strain>
    </source>
</reference>
<feature type="transmembrane region" description="Helical" evidence="4">
    <location>
        <begin position="334"/>
        <end position="354"/>
    </location>
</feature>
<dbReference type="Pfam" id="PF07690">
    <property type="entry name" value="MFS_1"/>
    <property type="match status" value="2"/>
</dbReference>
<dbReference type="InterPro" id="IPR011701">
    <property type="entry name" value="MFS"/>
</dbReference>
<evidence type="ECO:0000259" key="5">
    <source>
        <dbReference type="PROSITE" id="PS50850"/>
    </source>
</evidence>
<keyword evidence="7" id="KW-1185">Reference proteome</keyword>
<accession>A0ABV6G097</accession>
<feature type="domain" description="Major facilitator superfamily (MFS) profile" evidence="5">
    <location>
        <begin position="199"/>
        <end position="438"/>
    </location>
</feature>
<dbReference type="SUPFAM" id="SSF103473">
    <property type="entry name" value="MFS general substrate transporter"/>
    <property type="match status" value="1"/>
</dbReference>
<keyword evidence="1 4" id="KW-0812">Transmembrane</keyword>
<evidence type="ECO:0000256" key="1">
    <source>
        <dbReference type="ARBA" id="ARBA00022692"/>
    </source>
</evidence>
<feature type="transmembrane region" description="Helical" evidence="4">
    <location>
        <begin position="73"/>
        <end position="92"/>
    </location>
</feature>
<dbReference type="Gene3D" id="1.20.1250.20">
    <property type="entry name" value="MFS general substrate transporter like domains"/>
    <property type="match status" value="2"/>
</dbReference>
<dbReference type="InterPro" id="IPR020846">
    <property type="entry name" value="MFS_dom"/>
</dbReference>
<gene>
    <name evidence="6" type="ORF">ACFFHW_03530</name>
</gene>
<dbReference type="PANTHER" id="PTHR23521:SF3">
    <property type="entry name" value="MFS TRANSPORTER"/>
    <property type="match status" value="1"/>
</dbReference>
<dbReference type="PROSITE" id="PS50850">
    <property type="entry name" value="MFS"/>
    <property type="match status" value="1"/>
</dbReference>
<dbReference type="EMBL" id="JBHLVX010000013">
    <property type="protein sequence ID" value="MFC0267080.1"/>
    <property type="molecule type" value="Genomic_DNA"/>
</dbReference>
<name>A0ABV6G097_9GAMM</name>
<organism evidence="6 7">
    <name type="scientific">Kushneria aurantia</name>
    <dbReference type="NCBI Taxonomy" id="504092"/>
    <lineage>
        <taxon>Bacteria</taxon>
        <taxon>Pseudomonadati</taxon>
        <taxon>Pseudomonadota</taxon>
        <taxon>Gammaproteobacteria</taxon>
        <taxon>Oceanospirillales</taxon>
        <taxon>Halomonadaceae</taxon>
        <taxon>Kushneria</taxon>
    </lineage>
</organism>
<feature type="transmembrane region" description="Helical" evidence="4">
    <location>
        <begin position="360"/>
        <end position="377"/>
    </location>
</feature>
<dbReference type="RefSeq" id="WP_019949920.1">
    <property type="nucleotide sequence ID" value="NZ_JBHLVX010000013.1"/>
</dbReference>
<feature type="transmembrane region" description="Helical" evidence="4">
    <location>
        <begin position="98"/>
        <end position="119"/>
    </location>
</feature>
<feature type="transmembrane region" description="Helical" evidence="4">
    <location>
        <begin position="41"/>
        <end position="61"/>
    </location>
</feature>